<proteinExistence type="predicted"/>
<dbReference type="EMBL" id="JACJID010000006">
    <property type="protein sequence ID" value="MBA8930473.1"/>
    <property type="molecule type" value="Genomic_DNA"/>
</dbReference>
<dbReference type="InterPro" id="IPR045428">
    <property type="entry name" value="EACC1"/>
</dbReference>
<accession>A0ABR6BUG0</accession>
<name>A0ABR6BUG0_9PSEU</name>
<evidence type="ECO:0000313" key="1">
    <source>
        <dbReference type="EMBL" id="MBA8930473.1"/>
    </source>
</evidence>
<organism evidence="1 2">
    <name type="scientific">Kutzneria viridogrisea</name>
    <dbReference type="NCBI Taxonomy" id="47990"/>
    <lineage>
        <taxon>Bacteria</taxon>
        <taxon>Bacillati</taxon>
        <taxon>Actinomycetota</taxon>
        <taxon>Actinomycetes</taxon>
        <taxon>Pseudonocardiales</taxon>
        <taxon>Pseudonocardiaceae</taxon>
        <taxon>Kutzneria</taxon>
    </lineage>
</organism>
<dbReference type="RefSeq" id="WP_182839862.1">
    <property type="nucleotide sequence ID" value="NZ_BAAABQ010000025.1"/>
</dbReference>
<reference evidence="1 2" key="1">
    <citation type="submission" date="2020-08" db="EMBL/GenBank/DDBJ databases">
        <title>Genomic Encyclopedia of Archaeal and Bacterial Type Strains, Phase II (KMG-II): from individual species to whole genera.</title>
        <authorList>
            <person name="Goeker M."/>
        </authorList>
    </citation>
    <scope>NUCLEOTIDE SEQUENCE [LARGE SCALE GENOMIC DNA]</scope>
    <source>
        <strain evidence="1 2">DSM 43850</strain>
    </source>
</reference>
<dbReference type="Pfam" id="PF19953">
    <property type="entry name" value="EACC1"/>
    <property type="match status" value="1"/>
</dbReference>
<dbReference type="Proteomes" id="UP000517916">
    <property type="component" value="Unassembled WGS sequence"/>
</dbReference>
<protein>
    <submittedName>
        <fullName evidence="1">Uncharacterized protein</fullName>
    </submittedName>
</protein>
<evidence type="ECO:0000313" key="2">
    <source>
        <dbReference type="Proteomes" id="UP000517916"/>
    </source>
</evidence>
<keyword evidence="2" id="KW-1185">Reference proteome</keyword>
<sequence>MTSVSLTLHGDPDEVDEQVRLLREELLHLDVDRVEFAADPEGAPAGTRAVDPAGIDTVVVAVTGSPVLIQLGRVLRDWVRRGSTRRITVREGKRSLEIIGANDADNAKVIEAFFRAAGED</sequence>
<gene>
    <name evidence="1" type="ORF">BC739_007706</name>
</gene>
<comment type="caution">
    <text evidence="1">The sequence shown here is derived from an EMBL/GenBank/DDBJ whole genome shotgun (WGS) entry which is preliminary data.</text>
</comment>